<keyword evidence="2" id="KW-1185">Reference proteome</keyword>
<accession>A0A4V6A638</accession>
<dbReference type="AlphaFoldDB" id="A0A4V6A638"/>
<proteinExistence type="predicted"/>
<evidence type="ECO:0000313" key="1">
    <source>
        <dbReference type="EMBL" id="TKR93115.1"/>
    </source>
</evidence>
<protein>
    <submittedName>
        <fullName evidence="1">Uncharacterized protein</fullName>
    </submittedName>
</protein>
<dbReference type="STRING" id="34508.A0A4V6A638"/>
<evidence type="ECO:0000313" key="2">
    <source>
        <dbReference type="Proteomes" id="UP000298663"/>
    </source>
</evidence>
<dbReference type="Proteomes" id="UP000298663">
    <property type="component" value="Unassembled WGS sequence"/>
</dbReference>
<reference evidence="1 2" key="1">
    <citation type="journal article" date="2015" name="Genome Biol.">
        <title>Comparative genomics of Steinernema reveals deeply conserved gene regulatory networks.</title>
        <authorList>
            <person name="Dillman A.R."/>
            <person name="Macchietto M."/>
            <person name="Porter C.F."/>
            <person name="Rogers A."/>
            <person name="Williams B."/>
            <person name="Antoshechkin I."/>
            <person name="Lee M.M."/>
            <person name="Goodwin Z."/>
            <person name="Lu X."/>
            <person name="Lewis E.E."/>
            <person name="Goodrich-Blair H."/>
            <person name="Stock S.P."/>
            <person name="Adams B.J."/>
            <person name="Sternberg P.W."/>
            <person name="Mortazavi A."/>
        </authorList>
    </citation>
    <scope>NUCLEOTIDE SEQUENCE [LARGE SCALE GENOMIC DNA]</scope>
    <source>
        <strain evidence="1 2">ALL</strain>
    </source>
</reference>
<name>A0A4V6A638_STECR</name>
<comment type="caution">
    <text evidence="1">The sequence shown here is derived from an EMBL/GenBank/DDBJ whole genome shotgun (WGS) entry which is preliminary data.</text>
</comment>
<dbReference type="EMBL" id="AZBU02000002">
    <property type="protein sequence ID" value="TKR93115.1"/>
    <property type="molecule type" value="Genomic_DNA"/>
</dbReference>
<gene>
    <name evidence="1" type="ORF">L596_007631</name>
</gene>
<organism evidence="1 2">
    <name type="scientific">Steinernema carpocapsae</name>
    <name type="common">Entomopathogenic nematode</name>
    <dbReference type="NCBI Taxonomy" id="34508"/>
    <lineage>
        <taxon>Eukaryota</taxon>
        <taxon>Metazoa</taxon>
        <taxon>Ecdysozoa</taxon>
        <taxon>Nematoda</taxon>
        <taxon>Chromadorea</taxon>
        <taxon>Rhabditida</taxon>
        <taxon>Tylenchina</taxon>
        <taxon>Panagrolaimomorpha</taxon>
        <taxon>Strongyloidoidea</taxon>
        <taxon>Steinernematidae</taxon>
        <taxon>Steinernema</taxon>
    </lineage>
</organism>
<dbReference type="OrthoDB" id="5800348at2759"/>
<reference evidence="1 2" key="2">
    <citation type="journal article" date="2019" name="G3 (Bethesda)">
        <title>Hybrid Assembly of the Genome of the Entomopathogenic Nematode Steinernema carpocapsae Identifies the X-Chromosome.</title>
        <authorList>
            <person name="Serra L."/>
            <person name="Macchietto M."/>
            <person name="Macias-Munoz A."/>
            <person name="McGill C.J."/>
            <person name="Rodriguez I.M."/>
            <person name="Rodriguez B."/>
            <person name="Murad R."/>
            <person name="Mortazavi A."/>
        </authorList>
    </citation>
    <scope>NUCLEOTIDE SEQUENCE [LARGE SCALE GENOMIC DNA]</scope>
    <source>
        <strain evidence="1 2">ALL</strain>
    </source>
</reference>
<sequence>MRVHQKEYLPWVDTASLQVFVHSSDGAVFGESMRFQARAGGETSLTINQSSFKRLGGVYGECVLLPYYYTGE</sequence>